<dbReference type="NCBIfam" id="TIGR01995">
    <property type="entry name" value="PTS-II-ABC-beta"/>
    <property type="match status" value="1"/>
</dbReference>
<evidence type="ECO:0000256" key="8">
    <source>
        <dbReference type="ARBA" id="ARBA00022777"/>
    </source>
</evidence>
<dbReference type="NCBIfam" id="TIGR00830">
    <property type="entry name" value="PTBA"/>
    <property type="match status" value="1"/>
</dbReference>
<name>A0A9D1JF60_9FIRM</name>
<dbReference type="CDD" id="cd00212">
    <property type="entry name" value="PTS_IIB_glc"/>
    <property type="match status" value="1"/>
</dbReference>
<comment type="subcellular location">
    <subcellularLocation>
        <location evidence="1">Cell membrane</location>
        <topology evidence="1">Multi-pass membrane protein</topology>
    </subcellularLocation>
</comment>
<evidence type="ECO:0000259" key="15">
    <source>
        <dbReference type="PROSITE" id="PS51103"/>
    </source>
</evidence>
<keyword evidence="8" id="KW-0418">Kinase</keyword>
<reference evidence="16" key="2">
    <citation type="journal article" date="2021" name="PeerJ">
        <title>Extensive microbial diversity within the chicken gut microbiome revealed by metagenomics and culture.</title>
        <authorList>
            <person name="Gilroy R."/>
            <person name="Ravi A."/>
            <person name="Getino M."/>
            <person name="Pursley I."/>
            <person name="Horton D.L."/>
            <person name="Alikhan N.F."/>
            <person name="Baker D."/>
            <person name="Gharbi K."/>
            <person name="Hall N."/>
            <person name="Watson M."/>
            <person name="Adriaenssens E.M."/>
            <person name="Foster-Nyarko E."/>
            <person name="Jarju S."/>
            <person name="Secka A."/>
            <person name="Antonio M."/>
            <person name="Oren A."/>
            <person name="Chaudhuri R.R."/>
            <person name="La Ragione R."/>
            <person name="Hildebrand F."/>
            <person name="Pallen M.J."/>
        </authorList>
    </citation>
    <scope>NUCLEOTIDE SEQUENCE</scope>
    <source>
        <strain evidence="16">ChiSxjej1B13-7041</strain>
    </source>
</reference>
<dbReference type="InterPro" id="IPR050558">
    <property type="entry name" value="PTS_Sugar-Specific_Components"/>
</dbReference>
<dbReference type="PANTHER" id="PTHR30175:SF1">
    <property type="entry name" value="PTS SYSTEM ARBUTIN-, CELLOBIOSE-, AND SALICIN-SPECIFIC EIIBC COMPONENT-RELATED"/>
    <property type="match status" value="1"/>
</dbReference>
<dbReference type="Pfam" id="PF00367">
    <property type="entry name" value="PTS_EIIB"/>
    <property type="match status" value="1"/>
</dbReference>
<evidence type="ECO:0000256" key="7">
    <source>
        <dbReference type="ARBA" id="ARBA00022692"/>
    </source>
</evidence>
<evidence type="ECO:0000256" key="10">
    <source>
        <dbReference type="ARBA" id="ARBA00023136"/>
    </source>
</evidence>
<feature type="transmembrane region" description="Helical" evidence="12">
    <location>
        <begin position="249"/>
        <end position="272"/>
    </location>
</feature>
<evidence type="ECO:0000256" key="4">
    <source>
        <dbReference type="ARBA" id="ARBA00022597"/>
    </source>
</evidence>
<evidence type="ECO:0000256" key="12">
    <source>
        <dbReference type="SAM" id="Phobius"/>
    </source>
</evidence>
<feature type="domain" description="PTS EIIA type-1" evidence="13">
    <location>
        <begin position="495"/>
        <end position="599"/>
    </location>
</feature>
<keyword evidence="7 12" id="KW-0812">Transmembrane</keyword>
<dbReference type="PROSITE" id="PS51093">
    <property type="entry name" value="PTS_EIIA_TYPE_1"/>
    <property type="match status" value="1"/>
</dbReference>
<feature type="transmembrane region" description="Helical" evidence="12">
    <location>
        <begin position="101"/>
        <end position="134"/>
    </location>
</feature>
<evidence type="ECO:0000256" key="5">
    <source>
        <dbReference type="ARBA" id="ARBA00022679"/>
    </source>
</evidence>
<protein>
    <submittedName>
        <fullName evidence="16">PTS glucose transporter subunit IIA</fullName>
    </submittedName>
</protein>
<feature type="transmembrane region" description="Helical" evidence="12">
    <location>
        <begin position="356"/>
        <end position="376"/>
    </location>
</feature>
<dbReference type="Proteomes" id="UP000886841">
    <property type="component" value="Unassembled WGS sequence"/>
</dbReference>
<reference evidence="16" key="1">
    <citation type="submission" date="2020-10" db="EMBL/GenBank/DDBJ databases">
        <authorList>
            <person name="Gilroy R."/>
        </authorList>
    </citation>
    <scope>NUCLEOTIDE SEQUENCE</scope>
    <source>
        <strain evidence="16">ChiSxjej1B13-7041</strain>
    </source>
</reference>
<feature type="domain" description="PTS EIIB type-1" evidence="14">
    <location>
        <begin position="4"/>
        <end position="86"/>
    </location>
</feature>
<keyword evidence="3" id="KW-1003">Cell membrane</keyword>
<feature type="domain" description="PTS EIIC type-1" evidence="15">
    <location>
        <begin position="103"/>
        <end position="467"/>
    </location>
</feature>
<dbReference type="PANTHER" id="PTHR30175">
    <property type="entry name" value="PHOSPHOTRANSFERASE SYSTEM TRANSPORT PROTEIN"/>
    <property type="match status" value="1"/>
</dbReference>
<dbReference type="GO" id="GO:0009401">
    <property type="term" value="P:phosphoenolpyruvate-dependent sugar phosphotransferase system"/>
    <property type="evidence" value="ECO:0007669"/>
    <property type="project" value="UniProtKB-KW"/>
</dbReference>
<dbReference type="GO" id="GO:0008982">
    <property type="term" value="F:protein-N(PI)-phosphohistidine-sugar phosphotransferase activity"/>
    <property type="evidence" value="ECO:0007669"/>
    <property type="project" value="InterPro"/>
</dbReference>
<keyword evidence="4 16" id="KW-0762">Sugar transport</keyword>
<evidence type="ECO:0000256" key="11">
    <source>
        <dbReference type="PROSITE-ProRule" id="PRU00421"/>
    </source>
</evidence>
<dbReference type="Gene3D" id="3.30.1360.60">
    <property type="entry name" value="Glucose permease domain IIB"/>
    <property type="match status" value="1"/>
</dbReference>
<gene>
    <name evidence="16" type="ORF">IAB98_04290</name>
</gene>
<evidence type="ECO:0000313" key="17">
    <source>
        <dbReference type="Proteomes" id="UP000886841"/>
    </source>
</evidence>
<dbReference type="InterPro" id="IPR011055">
    <property type="entry name" value="Dup_hybrid_motif"/>
</dbReference>
<dbReference type="GO" id="GO:0090589">
    <property type="term" value="F:protein-phosphocysteine-trehalose phosphotransferase system transporter activity"/>
    <property type="evidence" value="ECO:0007669"/>
    <property type="project" value="TreeGrafter"/>
</dbReference>
<evidence type="ECO:0000313" key="16">
    <source>
        <dbReference type="EMBL" id="HIR92623.1"/>
    </source>
</evidence>
<feature type="transmembrane region" description="Helical" evidence="12">
    <location>
        <begin position="168"/>
        <end position="189"/>
    </location>
</feature>
<proteinExistence type="predicted"/>
<feature type="transmembrane region" description="Helical" evidence="12">
    <location>
        <begin position="140"/>
        <end position="161"/>
    </location>
</feature>
<dbReference type="GO" id="GO:0016301">
    <property type="term" value="F:kinase activity"/>
    <property type="evidence" value="ECO:0007669"/>
    <property type="project" value="UniProtKB-KW"/>
</dbReference>
<dbReference type="FunFam" id="2.70.70.10:FF:000001">
    <property type="entry name" value="PTS system glucose-specific IIA component"/>
    <property type="match status" value="1"/>
</dbReference>
<dbReference type="GO" id="GO:0005886">
    <property type="term" value="C:plasma membrane"/>
    <property type="evidence" value="ECO:0007669"/>
    <property type="project" value="UniProtKB-SubCell"/>
</dbReference>
<dbReference type="PROSITE" id="PS51098">
    <property type="entry name" value="PTS_EIIB_TYPE_1"/>
    <property type="match status" value="1"/>
</dbReference>
<accession>A0A9D1JF60</accession>
<dbReference type="SUPFAM" id="SSF51261">
    <property type="entry name" value="Duplicated hybrid motif"/>
    <property type="match status" value="1"/>
</dbReference>
<dbReference type="PROSITE" id="PS01035">
    <property type="entry name" value="PTS_EIIB_TYPE_1_CYS"/>
    <property type="match status" value="1"/>
</dbReference>
<comment type="caution">
    <text evidence="16">The sequence shown here is derived from an EMBL/GenBank/DDBJ whole genome shotgun (WGS) entry which is preliminary data.</text>
</comment>
<dbReference type="Gene3D" id="2.70.70.10">
    <property type="entry name" value="Glucose Permease (Domain IIA)"/>
    <property type="match status" value="1"/>
</dbReference>
<keyword evidence="10 12" id="KW-0472">Membrane</keyword>
<keyword evidence="5" id="KW-0808">Transferase</keyword>
<sequence>MDYKELASFIMEAVGGEENVISLTHCATRLRFALKDDSIPDEKKLKAQKGVLGVSVNGGQYQVIIGNTVPKVYAAIMEQSDLKTGEADSGKKQKRKISEVIMEFTSAIFSPILPALIGAGLINALLSLAVLLGMNNEGNLYYFISIIGNAPLYFLPVLLAYTASKRAGVNSFLAVSLAGAMLHPNYLALLPEGISTLTTTSVAGLPVTLANYSSSVIPALLMVGALYYVDRFLDKIIPALVKFFVKPVLDLVIVGFLTFIVLGPLGYIAGAALCNGLNAIDTHVGWLVPTLIGTLSPLMVLTGMHNGLGPFMLQSFADRGYERLAGPGQLPSNVAQGAAALAVALRTKQDKEFIQMSFSAGLTAVLGITEPAMFGVTLKVRKVLPCVMIGGGIGGFYAGITGLKCYSFCSAGLLALPAFVSPDGWMNLIHAVITLALGFSITFVLVYMQNLSGDAQEQENITEGTEEKSVIEPAEEFSLSAPISGMVKPVEECEDEVFSSGALGKGVIIEPREGKVFAPCDGEVTNFFETKHAVGITSNQGAEVLIHVGMDTVTLNGEGFTAHAAVGDKVKKGQLLLEFDLELLRKKGLSPVTPVVIANADDFAHIECCSGQVDKGETLITGKRG</sequence>
<dbReference type="AlphaFoldDB" id="A0A9D1JF60"/>
<dbReference type="EMBL" id="DVHU01000037">
    <property type="protein sequence ID" value="HIR92623.1"/>
    <property type="molecule type" value="Genomic_DNA"/>
</dbReference>
<organism evidence="16 17">
    <name type="scientific">Candidatus Egerieimonas intestinavium</name>
    <dbReference type="NCBI Taxonomy" id="2840777"/>
    <lineage>
        <taxon>Bacteria</taxon>
        <taxon>Bacillati</taxon>
        <taxon>Bacillota</taxon>
        <taxon>Clostridia</taxon>
        <taxon>Lachnospirales</taxon>
        <taxon>Lachnospiraceae</taxon>
        <taxon>Lachnospiraceae incertae sedis</taxon>
        <taxon>Candidatus Egerieimonas</taxon>
    </lineage>
</organism>
<dbReference type="Pfam" id="PF00358">
    <property type="entry name" value="PTS_EIIA_1"/>
    <property type="match status" value="1"/>
</dbReference>
<feature type="transmembrane region" description="Helical" evidence="12">
    <location>
        <begin position="209"/>
        <end position="229"/>
    </location>
</feature>
<dbReference type="GO" id="GO:0015771">
    <property type="term" value="P:trehalose transport"/>
    <property type="evidence" value="ECO:0007669"/>
    <property type="project" value="TreeGrafter"/>
</dbReference>
<dbReference type="InterPro" id="IPR036878">
    <property type="entry name" value="Glu_permease_IIB"/>
</dbReference>
<dbReference type="InterPro" id="IPR011297">
    <property type="entry name" value="PTS_IIABC_b_glu"/>
</dbReference>
<feature type="active site" description="Phosphocysteine intermediate; for EIIB activity" evidence="11">
    <location>
        <position position="26"/>
    </location>
</feature>
<evidence type="ECO:0000256" key="3">
    <source>
        <dbReference type="ARBA" id="ARBA00022475"/>
    </source>
</evidence>
<dbReference type="InterPro" id="IPR013013">
    <property type="entry name" value="PTS_EIIC_1"/>
</dbReference>
<keyword evidence="2" id="KW-0813">Transport</keyword>
<keyword evidence="9 12" id="KW-1133">Transmembrane helix</keyword>
<dbReference type="Pfam" id="PF02378">
    <property type="entry name" value="PTS_EIIC"/>
    <property type="match status" value="1"/>
</dbReference>
<dbReference type="PROSITE" id="PS00371">
    <property type="entry name" value="PTS_EIIA_TYPE_1_HIS"/>
    <property type="match status" value="1"/>
</dbReference>
<dbReference type="InterPro" id="IPR001127">
    <property type="entry name" value="PTS_EIIA_1_perm"/>
</dbReference>
<feature type="transmembrane region" description="Helical" evidence="12">
    <location>
        <begin position="284"/>
        <end position="304"/>
    </location>
</feature>
<evidence type="ECO:0000256" key="2">
    <source>
        <dbReference type="ARBA" id="ARBA00022448"/>
    </source>
</evidence>
<evidence type="ECO:0000259" key="14">
    <source>
        <dbReference type="PROSITE" id="PS51098"/>
    </source>
</evidence>
<dbReference type="InterPro" id="IPR018113">
    <property type="entry name" value="PTrfase_EIIB_Cys"/>
</dbReference>
<dbReference type="InterPro" id="IPR001996">
    <property type="entry name" value="PTS_IIB_1"/>
</dbReference>
<feature type="transmembrane region" description="Helical" evidence="12">
    <location>
        <begin position="428"/>
        <end position="448"/>
    </location>
</feature>
<dbReference type="InterPro" id="IPR003352">
    <property type="entry name" value="PTS_EIIC"/>
</dbReference>
<evidence type="ECO:0000256" key="1">
    <source>
        <dbReference type="ARBA" id="ARBA00004651"/>
    </source>
</evidence>
<dbReference type="FunFam" id="3.30.1360.60:FF:000001">
    <property type="entry name" value="PTS system glucose-specific IIBC component PtsG"/>
    <property type="match status" value="1"/>
</dbReference>
<dbReference type="SUPFAM" id="SSF55604">
    <property type="entry name" value="Glucose permease domain IIB"/>
    <property type="match status" value="1"/>
</dbReference>
<dbReference type="PROSITE" id="PS51103">
    <property type="entry name" value="PTS_EIIC_TYPE_1"/>
    <property type="match status" value="1"/>
</dbReference>
<evidence type="ECO:0000256" key="9">
    <source>
        <dbReference type="ARBA" id="ARBA00022989"/>
    </source>
</evidence>
<evidence type="ECO:0000256" key="6">
    <source>
        <dbReference type="ARBA" id="ARBA00022683"/>
    </source>
</evidence>
<evidence type="ECO:0000259" key="13">
    <source>
        <dbReference type="PROSITE" id="PS51093"/>
    </source>
</evidence>
<keyword evidence="6" id="KW-0598">Phosphotransferase system</keyword>